<dbReference type="Pfam" id="PF24864">
    <property type="entry name" value="DUF7730"/>
    <property type="match status" value="1"/>
</dbReference>
<dbReference type="HOGENOM" id="CLU_750458_0_0_1"/>
<feature type="transmembrane region" description="Helical" evidence="1">
    <location>
        <begin position="12"/>
        <end position="28"/>
    </location>
</feature>
<dbReference type="GeneID" id="10031114"/>
<protein>
    <recommendedName>
        <fullName evidence="2">DUF7730 domain-containing protein</fullName>
    </recommendedName>
</protein>
<feature type="domain" description="DUF7730" evidence="2">
    <location>
        <begin position="90"/>
        <end position="292"/>
    </location>
</feature>
<keyword evidence="1" id="KW-1133">Transmembrane helix</keyword>
<dbReference type="eggNOG" id="ENOG502SSV2">
    <property type="taxonomic scope" value="Eukaryota"/>
</dbReference>
<accession>E4UN20</accession>
<dbReference type="RefSeq" id="XP_003175804.1">
    <property type="nucleotide sequence ID" value="XM_003175756.1"/>
</dbReference>
<dbReference type="Proteomes" id="UP000002669">
    <property type="component" value="Unassembled WGS sequence"/>
</dbReference>
<evidence type="ECO:0000313" key="4">
    <source>
        <dbReference type="Proteomes" id="UP000002669"/>
    </source>
</evidence>
<organism evidence="4">
    <name type="scientific">Arthroderma gypseum (strain ATCC MYA-4604 / CBS 118893)</name>
    <name type="common">Microsporum gypseum</name>
    <dbReference type="NCBI Taxonomy" id="535722"/>
    <lineage>
        <taxon>Eukaryota</taxon>
        <taxon>Fungi</taxon>
        <taxon>Dikarya</taxon>
        <taxon>Ascomycota</taxon>
        <taxon>Pezizomycotina</taxon>
        <taxon>Eurotiomycetes</taxon>
        <taxon>Eurotiomycetidae</taxon>
        <taxon>Onygenales</taxon>
        <taxon>Arthrodermataceae</taxon>
        <taxon>Nannizzia</taxon>
    </lineage>
</organism>
<keyword evidence="4" id="KW-1185">Reference proteome</keyword>
<dbReference type="EMBL" id="DS989823">
    <property type="protein sequence ID" value="EFR00322.1"/>
    <property type="molecule type" value="Genomic_DNA"/>
</dbReference>
<evidence type="ECO:0000259" key="2">
    <source>
        <dbReference type="Pfam" id="PF24864"/>
    </source>
</evidence>
<evidence type="ECO:0000313" key="3">
    <source>
        <dbReference type="EMBL" id="EFR00322.1"/>
    </source>
</evidence>
<keyword evidence="1" id="KW-0812">Transmembrane</keyword>
<name>E4UN20_ARTGP</name>
<dbReference type="OMA" id="IWEHYLC"/>
<dbReference type="AlphaFoldDB" id="E4UN20"/>
<dbReference type="OrthoDB" id="4173690at2759"/>
<reference evidence="4" key="1">
    <citation type="journal article" date="2012" name="MBio">
        <title>Comparative genome analysis of Trichophyton rubrum and related dermatophytes reveals candidate genes involved in infection.</title>
        <authorList>
            <person name="Martinez D.A."/>
            <person name="Oliver B.G."/>
            <person name="Graeser Y."/>
            <person name="Goldberg J.M."/>
            <person name="Li W."/>
            <person name="Martinez-Rossi N.M."/>
            <person name="Monod M."/>
            <person name="Shelest E."/>
            <person name="Barton R.C."/>
            <person name="Birch E."/>
            <person name="Brakhage A.A."/>
            <person name="Chen Z."/>
            <person name="Gurr S.J."/>
            <person name="Heiman D."/>
            <person name="Heitman J."/>
            <person name="Kosti I."/>
            <person name="Rossi A."/>
            <person name="Saif S."/>
            <person name="Samalova M."/>
            <person name="Saunders C.W."/>
            <person name="Shea T."/>
            <person name="Summerbell R.C."/>
            <person name="Xu J."/>
            <person name="Young S."/>
            <person name="Zeng Q."/>
            <person name="Birren B.W."/>
            <person name="Cuomo C.A."/>
            <person name="White T.C."/>
        </authorList>
    </citation>
    <scope>NUCLEOTIDE SEQUENCE [LARGE SCALE GENOMIC DNA]</scope>
    <source>
        <strain evidence="4">ATCC MYA-4604 / CBS 118893</strain>
    </source>
</reference>
<proteinExistence type="predicted"/>
<keyword evidence="1" id="KW-0472">Membrane</keyword>
<dbReference type="STRING" id="535722.E4UN20"/>
<dbReference type="InParanoid" id="E4UN20"/>
<dbReference type="InterPro" id="IPR056632">
    <property type="entry name" value="DUF7730"/>
</dbReference>
<gene>
    <name evidence="3" type="ORF">MGYG_03324</name>
</gene>
<dbReference type="PANTHER" id="PTHR38790">
    <property type="entry name" value="2EXR DOMAIN-CONTAINING PROTEIN-RELATED"/>
    <property type="match status" value="1"/>
</dbReference>
<dbReference type="VEuPathDB" id="FungiDB:MGYG_03324"/>
<sequence length="343" mass="40195">MTRECWYTLTDICRILCLPLLIPAYFIYTSNAFREYQQARTLKNYHKTDVLPLPARRQRALSIHDTLEKRQQQETWEKHAKEKGPERVVHDQKQSPLFQLPTELRFMIYECVLGSQKIHIVHTTSRQLAGINSTESSEVVDGDEAICNCVSENVVHANKKTGCTFAEDILAPVTCKRPGIGILSLIQSCRQIYTEAIEVLYARRTFSFEQPYTFLAFAHSILPQRLNTIPGIEIAPWDWSVFYNDGRSQFYRKARRFWPRSRGCKEPLPNTWEISCHVIAHEMENLKEFRLRAATEVICRPLYKIEKLKRFDIELCWPIKWEMPESAPFKIIAPSWGNRYTDY</sequence>
<evidence type="ECO:0000256" key="1">
    <source>
        <dbReference type="SAM" id="Phobius"/>
    </source>
</evidence>